<sequence>MLAPSGDRTKHPAALCLGLGLAAMLVCAGGEVARAADLTTPAAASGPTPAPVPAPIPWLLGDWDGARTRLLNAGIDFQFGYTSELAGNATGGQRQQVAYTDQWTFGTTFDLAKLGVAPGGTIQVTWTDRNGSNLSDDAHLGTLQQVQELFGRGQTLRLTQFWYDQKFIDGLVDWKIGRITFGEDFASFACDFQNLTFCGAQPGNLVGNYIYNWPVSQWATRLKFNLPGFGYFQFGVYDANPNYLKVSQSALPVFYSGSTGLLIPAEFAWLPKFGNLQGSYKFGGWYDTSTAPDVVTDVNGNPAVLSEQPLLQSRGRYGAYVSFVQQVIRPSQASSAGMLSLFFNATMADRRTATTDYQIAGGLTYTGPFQWRPEDDIGFAVGTTHVNGRIAWSEELQNLAGLGPVALQGNEYIMELYCTYRPLAGLQVRPNIQYVIDPGGTSRNANALVFGLKTVANF</sequence>
<organism evidence="3 4">
    <name type="scientific">Bradyrhizobium erythrophlei</name>
    <dbReference type="NCBI Taxonomy" id="1437360"/>
    <lineage>
        <taxon>Bacteria</taxon>
        <taxon>Pseudomonadati</taxon>
        <taxon>Pseudomonadota</taxon>
        <taxon>Alphaproteobacteria</taxon>
        <taxon>Hyphomicrobiales</taxon>
        <taxon>Nitrobacteraceae</taxon>
        <taxon>Bradyrhizobium</taxon>
    </lineage>
</organism>
<evidence type="ECO:0000256" key="1">
    <source>
        <dbReference type="ARBA" id="ARBA00008769"/>
    </source>
</evidence>
<dbReference type="InterPro" id="IPR052932">
    <property type="entry name" value="OprB_Porin"/>
</dbReference>
<accession>A0A1H5CSM0</accession>
<dbReference type="GO" id="GO:0008643">
    <property type="term" value="P:carbohydrate transport"/>
    <property type="evidence" value="ECO:0007669"/>
    <property type="project" value="InterPro"/>
</dbReference>
<dbReference type="PANTHER" id="PTHR37944:SF1">
    <property type="entry name" value="PORIN B"/>
    <property type="match status" value="1"/>
</dbReference>
<dbReference type="InterPro" id="IPR038673">
    <property type="entry name" value="OprB_sf"/>
</dbReference>
<dbReference type="EMBL" id="FNTH01000001">
    <property type="protein sequence ID" value="SED69408.1"/>
    <property type="molecule type" value="Genomic_DNA"/>
</dbReference>
<dbReference type="AlphaFoldDB" id="A0A1H5CSM0"/>
<dbReference type="PANTHER" id="PTHR37944">
    <property type="entry name" value="PORIN B"/>
    <property type="match status" value="1"/>
</dbReference>
<proteinExistence type="inferred from homology"/>
<evidence type="ECO:0000256" key="2">
    <source>
        <dbReference type="RuleBase" id="RU363072"/>
    </source>
</evidence>
<dbReference type="InterPro" id="IPR007049">
    <property type="entry name" value="Carb-sel_porin_OprB"/>
</dbReference>
<dbReference type="GO" id="GO:0016020">
    <property type="term" value="C:membrane"/>
    <property type="evidence" value="ECO:0007669"/>
    <property type="project" value="InterPro"/>
</dbReference>
<dbReference type="Gene3D" id="2.40.160.180">
    <property type="entry name" value="Carbohydrate-selective porin OprB"/>
    <property type="match status" value="1"/>
</dbReference>
<evidence type="ECO:0000313" key="3">
    <source>
        <dbReference type="EMBL" id="SED69408.1"/>
    </source>
</evidence>
<comment type="similarity">
    <text evidence="1 2">Belongs to the OprB family.</text>
</comment>
<name>A0A1H5CSM0_9BRAD</name>
<dbReference type="RefSeq" id="WP_210189205.1">
    <property type="nucleotide sequence ID" value="NZ_FNTH01000001.1"/>
</dbReference>
<evidence type="ECO:0000313" key="4">
    <source>
        <dbReference type="Proteomes" id="UP000198992"/>
    </source>
</evidence>
<gene>
    <name evidence="3" type="ORF">SAMN05444164_5493</name>
</gene>
<dbReference type="Proteomes" id="UP000198992">
    <property type="component" value="Unassembled WGS sequence"/>
</dbReference>
<dbReference type="Pfam" id="PF04966">
    <property type="entry name" value="OprB"/>
    <property type="match status" value="1"/>
</dbReference>
<dbReference type="GO" id="GO:0015288">
    <property type="term" value="F:porin activity"/>
    <property type="evidence" value="ECO:0007669"/>
    <property type="project" value="InterPro"/>
</dbReference>
<reference evidence="3 4" key="1">
    <citation type="submission" date="2016-10" db="EMBL/GenBank/DDBJ databases">
        <authorList>
            <person name="de Groot N.N."/>
        </authorList>
    </citation>
    <scope>NUCLEOTIDE SEQUENCE [LARGE SCALE GENOMIC DNA]</scope>
    <source>
        <strain evidence="3 4">MT12</strain>
    </source>
</reference>
<protein>
    <submittedName>
        <fullName evidence="3">Porin, OprB family</fullName>
    </submittedName>
</protein>